<organism evidence="3 4">
    <name type="scientific">Moheibacter stercoris</name>
    <dbReference type="NCBI Taxonomy" id="1628251"/>
    <lineage>
        <taxon>Bacteria</taxon>
        <taxon>Pseudomonadati</taxon>
        <taxon>Bacteroidota</taxon>
        <taxon>Flavobacteriia</taxon>
        <taxon>Flavobacteriales</taxon>
        <taxon>Weeksellaceae</taxon>
        <taxon>Moheibacter</taxon>
    </lineage>
</organism>
<evidence type="ECO:0000313" key="3">
    <source>
        <dbReference type="EMBL" id="MET3732393.1"/>
    </source>
</evidence>
<keyword evidence="2" id="KW-0963">Cytoplasm</keyword>
<dbReference type="Pfam" id="PF03932">
    <property type="entry name" value="CutC"/>
    <property type="match status" value="1"/>
</dbReference>
<evidence type="ECO:0000256" key="2">
    <source>
        <dbReference type="HAMAP-Rule" id="MF_00795"/>
    </source>
</evidence>
<comment type="caution">
    <text evidence="3">The sequence shown here is derived from an EMBL/GenBank/DDBJ whole genome shotgun (WGS) entry which is preliminary data.</text>
</comment>
<dbReference type="Proteomes" id="UP001549146">
    <property type="component" value="Unassembled WGS sequence"/>
</dbReference>
<dbReference type="RefSeq" id="WP_354509574.1">
    <property type="nucleotide sequence ID" value="NZ_JBEPMO010000012.1"/>
</dbReference>
<dbReference type="PANTHER" id="PTHR12598:SF0">
    <property type="entry name" value="COPPER HOMEOSTASIS PROTEIN CUTC HOMOLOG"/>
    <property type="match status" value="1"/>
</dbReference>
<dbReference type="InterPro" id="IPR036822">
    <property type="entry name" value="CutC-like_dom_sf"/>
</dbReference>
<protein>
    <recommendedName>
        <fullName evidence="2">PF03932 family protein CutC</fullName>
    </recommendedName>
</protein>
<name>A0ABV2LXZ4_9FLAO</name>
<dbReference type="PANTHER" id="PTHR12598">
    <property type="entry name" value="COPPER HOMEOSTASIS PROTEIN CUTC"/>
    <property type="match status" value="1"/>
</dbReference>
<sequence length="238" mass="25992">MKIEICATSVQSAIHAENAGADRIELCSELAVGGVTPSYGLLLQVLGAVKIPVYVLVRPRSGNFVYEEAEFQAMLQDIELCKDLGCSGIVSGVLTENFEIDVVRTKELVQASYPMKFTFHRAFDLIPNPNEGAEILMDLGVNRILSSGQESSAEKGIDLLWNLKKQTEGILTILPGGGINPSNAKLFKEKGFEEIHASASAVWKENPAPKISMNSAKFMDETKVFVSDVEIIQQLKMT</sequence>
<proteinExistence type="inferred from homology"/>
<dbReference type="InterPro" id="IPR005627">
    <property type="entry name" value="CutC-like"/>
</dbReference>
<dbReference type="HAMAP" id="MF_00795">
    <property type="entry name" value="CutC"/>
    <property type="match status" value="1"/>
</dbReference>
<comment type="caution">
    <text evidence="2">Once thought to be involved in copper homeostasis, experiments in E.coli have shown this is not the case.</text>
</comment>
<keyword evidence="4" id="KW-1185">Reference proteome</keyword>
<accession>A0ABV2LXZ4</accession>
<dbReference type="SUPFAM" id="SSF110395">
    <property type="entry name" value="CutC-like"/>
    <property type="match status" value="1"/>
</dbReference>
<dbReference type="EMBL" id="JBEPMO010000012">
    <property type="protein sequence ID" value="MET3732393.1"/>
    <property type="molecule type" value="Genomic_DNA"/>
</dbReference>
<comment type="similarity">
    <text evidence="1 2">Belongs to the CutC family.</text>
</comment>
<evidence type="ECO:0000256" key="1">
    <source>
        <dbReference type="ARBA" id="ARBA00007768"/>
    </source>
</evidence>
<dbReference type="Gene3D" id="3.20.20.380">
    <property type="entry name" value="Copper homeostasis (CutC) domain"/>
    <property type="match status" value="1"/>
</dbReference>
<comment type="subcellular location">
    <subcellularLocation>
        <location evidence="2">Cytoplasm</location>
    </subcellularLocation>
</comment>
<reference evidence="3 4" key="1">
    <citation type="submission" date="2024-06" db="EMBL/GenBank/DDBJ databases">
        <title>Genomic Encyclopedia of Type Strains, Phase IV (KMG-IV): sequencing the most valuable type-strain genomes for metagenomic binning, comparative biology and taxonomic classification.</title>
        <authorList>
            <person name="Goeker M."/>
        </authorList>
    </citation>
    <scope>NUCLEOTIDE SEQUENCE [LARGE SCALE GENOMIC DNA]</scope>
    <source>
        <strain evidence="3 4">DSM 29388</strain>
    </source>
</reference>
<evidence type="ECO:0000313" key="4">
    <source>
        <dbReference type="Proteomes" id="UP001549146"/>
    </source>
</evidence>
<gene>
    <name evidence="2" type="primary">cutC</name>
    <name evidence="3" type="ORF">ABID46_001982</name>
</gene>